<dbReference type="Proteomes" id="UP000070089">
    <property type="component" value="Unassembled WGS sequence"/>
</dbReference>
<evidence type="ECO:0000313" key="2">
    <source>
        <dbReference type="Proteomes" id="UP000070089"/>
    </source>
</evidence>
<reference evidence="1 2" key="1">
    <citation type="journal article" date="2015" name="Mol. Biochem. Parasitol.">
        <title>Identification of polymorphic genes for use in assemblage B genotyping assays through comparative genomics of multiple assemblage B Giardia duodenalis isolates.</title>
        <authorList>
            <person name="Wielinga C."/>
            <person name="Thompson R.C."/>
            <person name="Monis P."/>
            <person name="Ryan U."/>
        </authorList>
    </citation>
    <scope>NUCLEOTIDE SEQUENCE [LARGE SCALE GENOMIC DNA]</scope>
    <source>
        <strain evidence="1 2">BAH15c1</strain>
    </source>
</reference>
<gene>
    <name evidence="1" type="ORF">QR46_3575</name>
</gene>
<proteinExistence type="predicted"/>
<evidence type="ECO:0000313" key="1">
    <source>
        <dbReference type="EMBL" id="KWX12435.1"/>
    </source>
</evidence>
<dbReference type="EMBL" id="JXTI01000117">
    <property type="protein sequence ID" value="KWX12435.1"/>
    <property type="molecule type" value="Genomic_DNA"/>
</dbReference>
<organism evidence="1 2">
    <name type="scientific">Giardia duodenalis assemblage B</name>
    <dbReference type="NCBI Taxonomy" id="1394984"/>
    <lineage>
        <taxon>Eukaryota</taxon>
        <taxon>Metamonada</taxon>
        <taxon>Diplomonadida</taxon>
        <taxon>Hexamitidae</taxon>
        <taxon>Giardiinae</taxon>
        <taxon>Giardia</taxon>
    </lineage>
</organism>
<protein>
    <submittedName>
        <fullName evidence="1">Uncharacterized protein</fullName>
    </submittedName>
</protein>
<comment type="caution">
    <text evidence="1">The sequence shown here is derived from an EMBL/GenBank/DDBJ whole genome shotgun (WGS) entry which is preliminary data.</text>
</comment>
<dbReference type="OrthoDB" id="10252688at2759"/>
<dbReference type="VEuPathDB" id="GiardiaDB:QR46_3575"/>
<name>A0A132NQR6_GIAIN</name>
<dbReference type="AlphaFoldDB" id="A0A132NQR6"/>
<sequence>MTQRPLVFSVYLETKYLGVSTSEDFERLVQLFLAIETGKSDISQFAEVTQQLSKEASTDLRERGGQDLRLGDLASKLKAVDDEILLRLVTTLWTATVYRLASNPQLWKDAFSDLLLVLGLNPSGGVQRLFITQDEVVLLLLSILKPGEANSVESVVKLATKELSKMKCKQGCTSLSHFVSYLVQQGIDGQALMGTVFILRNVDMGVSFVDCVVKTMHDLGIDEKESEMVLQAMLCNPRFQELKHGASIDSNLTVQMTTLYLSDYSCQLGGADTEDAQRNQIEMIFEHINMLYLQNLEDFLHKLNSDEAGIQEQYLAKVVTSDPLDGMRWEDLNIDELIMQADWVELPLGGKME</sequence>
<accession>A0A132NQR6</accession>